<comment type="similarity">
    <text evidence="2">Belongs to the UPF0410 family.</text>
</comment>
<dbReference type="AlphaFoldDB" id="A0A1I3L4Q2"/>
<keyword evidence="4 7" id="KW-0812">Transmembrane</keyword>
<evidence type="ECO:0000256" key="7">
    <source>
        <dbReference type="SAM" id="Phobius"/>
    </source>
</evidence>
<name>A0A1I3L4Q2_9PLAN</name>
<dbReference type="GO" id="GO:0005886">
    <property type="term" value="C:plasma membrane"/>
    <property type="evidence" value="ECO:0007669"/>
    <property type="project" value="UniProtKB-SubCell"/>
</dbReference>
<dbReference type="OrthoDB" id="290170at2"/>
<organism evidence="8 9">
    <name type="scientific">Planctomicrobium piriforme</name>
    <dbReference type="NCBI Taxonomy" id="1576369"/>
    <lineage>
        <taxon>Bacteria</taxon>
        <taxon>Pseudomonadati</taxon>
        <taxon>Planctomycetota</taxon>
        <taxon>Planctomycetia</taxon>
        <taxon>Planctomycetales</taxon>
        <taxon>Planctomycetaceae</taxon>
        <taxon>Planctomicrobium</taxon>
    </lineage>
</organism>
<keyword evidence="3" id="KW-1003">Cell membrane</keyword>
<protein>
    <submittedName>
        <fullName evidence="8">Uncharacterized membrane protein YeaQ/YmgE, transglycosylase-associated protein family</fullName>
    </submittedName>
</protein>
<evidence type="ECO:0000256" key="2">
    <source>
        <dbReference type="ARBA" id="ARBA00011006"/>
    </source>
</evidence>
<feature type="transmembrane region" description="Helical" evidence="7">
    <location>
        <begin position="60"/>
        <end position="80"/>
    </location>
</feature>
<evidence type="ECO:0000256" key="4">
    <source>
        <dbReference type="ARBA" id="ARBA00022692"/>
    </source>
</evidence>
<accession>A0A1I3L4Q2</accession>
<keyword evidence="5 7" id="KW-1133">Transmembrane helix</keyword>
<dbReference type="Proteomes" id="UP000199518">
    <property type="component" value="Unassembled WGS sequence"/>
</dbReference>
<dbReference type="InterPro" id="IPR007341">
    <property type="entry name" value="Transgly_assoc"/>
</dbReference>
<dbReference type="Pfam" id="PF04226">
    <property type="entry name" value="Transgly_assoc"/>
    <property type="match status" value="1"/>
</dbReference>
<reference evidence="9" key="1">
    <citation type="submission" date="2016-10" db="EMBL/GenBank/DDBJ databases">
        <authorList>
            <person name="Varghese N."/>
            <person name="Submissions S."/>
        </authorList>
    </citation>
    <scope>NUCLEOTIDE SEQUENCE [LARGE SCALE GENOMIC DNA]</scope>
    <source>
        <strain evidence="9">DSM 26348</strain>
    </source>
</reference>
<dbReference type="STRING" id="1576369.SAMN05421753_112138"/>
<gene>
    <name evidence="8" type="ORF">SAMN05421753_112138</name>
</gene>
<evidence type="ECO:0000256" key="5">
    <source>
        <dbReference type="ARBA" id="ARBA00022989"/>
    </source>
</evidence>
<feature type="transmembrane region" description="Helical" evidence="7">
    <location>
        <begin position="32"/>
        <end position="54"/>
    </location>
</feature>
<dbReference type="PANTHER" id="PTHR33884">
    <property type="entry name" value="UPF0410 PROTEIN YMGE"/>
    <property type="match status" value="1"/>
</dbReference>
<dbReference type="EMBL" id="FOQD01000012">
    <property type="protein sequence ID" value="SFI79682.1"/>
    <property type="molecule type" value="Genomic_DNA"/>
</dbReference>
<comment type="subcellular location">
    <subcellularLocation>
        <location evidence="1">Cell membrane</location>
        <topology evidence="1">Multi-pass membrane protein</topology>
    </subcellularLocation>
</comment>
<evidence type="ECO:0000313" key="9">
    <source>
        <dbReference type="Proteomes" id="UP000199518"/>
    </source>
</evidence>
<evidence type="ECO:0000256" key="6">
    <source>
        <dbReference type="ARBA" id="ARBA00023136"/>
    </source>
</evidence>
<dbReference type="RefSeq" id="WP_092051919.1">
    <property type="nucleotide sequence ID" value="NZ_FOQD01000012.1"/>
</dbReference>
<keyword evidence="9" id="KW-1185">Reference proteome</keyword>
<evidence type="ECO:0000256" key="3">
    <source>
        <dbReference type="ARBA" id="ARBA00022475"/>
    </source>
</evidence>
<feature type="transmembrane region" description="Helical" evidence="7">
    <location>
        <begin position="6"/>
        <end position="25"/>
    </location>
</feature>
<sequence>METIGAIFVWLFFGLIVGLLGRLLVPGRQPMGWLGTVALGVVGSFAGGFLTYIFRGGEPLQAAGMLMSILGAIIVLAIYISMAPRRI</sequence>
<evidence type="ECO:0000313" key="8">
    <source>
        <dbReference type="EMBL" id="SFI79682.1"/>
    </source>
</evidence>
<proteinExistence type="inferred from homology"/>
<dbReference type="PANTHER" id="PTHR33884:SF3">
    <property type="entry name" value="UPF0410 PROTEIN YMGE"/>
    <property type="match status" value="1"/>
</dbReference>
<keyword evidence="6 7" id="KW-0472">Membrane</keyword>
<evidence type="ECO:0000256" key="1">
    <source>
        <dbReference type="ARBA" id="ARBA00004651"/>
    </source>
</evidence>